<evidence type="ECO:0000313" key="1">
    <source>
        <dbReference type="Ensembl" id="ENSPSMP00000022291.1"/>
    </source>
</evidence>
<organism evidence="1 2">
    <name type="scientific">Prolemur simus</name>
    <name type="common">Greater bamboo lemur</name>
    <name type="synonym">Hapalemur simus</name>
    <dbReference type="NCBI Taxonomy" id="1328070"/>
    <lineage>
        <taxon>Eukaryota</taxon>
        <taxon>Metazoa</taxon>
        <taxon>Chordata</taxon>
        <taxon>Craniata</taxon>
        <taxon>Vertebrata</taxon>
        <taxon>Euteleostomi</taxon>
        <taxon>Mammalia</taxon>
        <taxon>Eutheria</taxon>
        <taxon>Euarchontoglires</taxon>
        <taxon>Primates</taxon>
        <taxon>Strepsirrhini</taxon>
        <taxon>Lemuriformes</taxon>
        <taxon>Lemuridae</taxon>
        <taxon>Prolemur</taxon>
    </lineage>
</organism>
<keyword evidence="2" id="KW-1185">Reference proteome</keyword>
<dbReference type="PRINTS" id="PR02045">
    <property type="entry name" value="F138DOMAIN"/>
</dbReference>
<dbReference type="GeneTree" id="ENSGT01140000286116"/>
<proteinExistence type="predicted"/>
<reference evidence="1" key="1">
    <citation type="submission" date="2025-08" db="UniProtKB">
        <authorList>
            <consortium name="Ensembl"/>
        </authorList>
    </citation>
    <scope>IDENTIFICATION</scope>
</reference>
<accession>A0A8C8ZRR2</accession>
<name>A0A8C8ZRR2_PROSS</name>
<evidence type="ECO:0000313" key="2">
    <source>
        <dbReference type="Proteomes" id="UP000694414"/>
    </source>
</evidence>
<dbReference type="AlphaFoldDB" id="A0A8C8ZRR2"/>
<dbReference type="Proteomes" id="UP000694414">
    <property type="component" value="Unplaced"/>
</dbReference>
<sequence>MTPCLANFSMFCRDRGLTLAQAGLKLLTSSNLPTLTSQSAKIKGMSHCTQPVFLQINKLSGNVACIY</sequence>
<reference evidence="1" key="2">
    <citation type="submission" date="2025-09" db="UniProtKB">
        <authorList>
            <consortium name="Ensembl"/>
        </authorList>
    </citation>
    <scope>IDENTIFICATION</scope>
</reference>
<protein>
    <submittedName>
        <fullName evidence="1">Uncharacterized protein</fullName>
    </submittedName>
</protein>
<dbReference type="Ensembl" id="ENSPSMT00000025872.1">
    <property type="protein sequence ID" value="ENSPSMP00000022291.1"/>
    <property type="gene ID" value="ENSPSMG00000015754.1"/>
</dbReference>